<name>A0ACC1L0F3_9FUNG</name>
<gene>
    <name evidence="1" type="primary">MDC1</name>
    <name evidence="1" type="ORF">H4R21_003910</name>
</gene>
<proteinExistence type="predicted"/>
<accession>A0ACC1L0F3</accession>
<sequence length="1069" mass="110415">LRREVAGGAQLPSRSTGLHREIAGMAISPVPRAAALPLALTVPAIGSPAGSPDGSPDGSLPASPTDGIFGFSPVLAHSPHYHSSDDDSRDGASSALVGTEPMSAVASSPQLLVSTPPTPQPAKPLDSSPPASWILHVAESPRRPKEDPEPLLSPTQPVSPTRLPPAQRQQSAGQPPGPPESAAATQMREHRSSTEDTLHLPPAAAFVYAPQRVILLDGNGSGPSCVPRYPYDNDGVDRLIGSAGQATQPTQPDSEPFCATAETALSSDFSQAFLSPPPPPPPPPAYLLPPSQAPARPRNHSDDGGHSRPPFRRRRSREAVDNLGSDSDSDTPRAAAGSRRPKAGSLPRRTSGSGQLHTPGGAPKFAVPPSMSSRHRPLRHAPLALQPSSQIHSPGAIGGGTPTPTVRRAARSAERSSLLLAPSSSSANSRASPTVGARRDGFPDDNSPLLAIPLTALSAPRSARHRWPSFGTSPVFPPASVDRTPLSAAFAAAAQSRSQSPAVVHTPSRPGPHGAQLPRGGSSDADEQLPISSPALPQPSALLQSQSEVGGVFDPPAAPPETPESCRPLAAGQTTPVTAPTPRTRTSLRPSSDDDDDDDEIKPRLITRRSGRPALHPKPALSAGTAGDADGWINVDSVRSSASAARPSVAAKSESSEPPANRRRQSTPLSASRTKSLRESLRKLPGNRGLARTGLTSRRTAVRKPVSQRAATDTSAPVDRTPPPPAPAASAPGSRTSQRSPPTDDAAPPAKRATRASHRALDLGRPLPAPRLTRQQSASSSGTGAAAAVAVTVSGYHGGDRDRLVQQLQARGFAVTENPLVAQLCVLQGRLARTLKVLCALARGTPVVTAEFLAARAGPPEALSGDLPLAHLVADPATEREWGMTLADTLARARGLAAGLPLLGPFCVYICDCVVQPSPASLAVMVRAAGGAVFNDLARQEELLLLGGGQAAGGRRASSLEPSAPANGGTAQLQGGSSSSSSEPDDDSDEDWCMDKDRPAARRQSSTGRLPKPPPTPRLPAAEPAEPPDDGVVSEPSLILYGAPESKRRRVDGADSPATGPAPTVLDPR</sequence>
<protein>
    <submittedName>
        <fullName evidence="1">Mediator of DNA damage checkpoint protein 1</fullName>
    </submittedName>
</protein>
<comment type="caution">
    <text evidence="1">The sequence shown here is derived from an EMBL/GenBank/DDBJ whole genome shotgun (WGS) entry which is preliminary data.</text>
</comment>
<evidence type="ECO:0000313" key="1">
    <source>
        <dbReference type="EMBL" id="KAJ2798496.1"/>
    </source>
</evidence>
<keyword evidence="2" id="KW-1185">Reference proteome</keyword>
<evidence type="ECO:0000313" key="2">
    <source>
        <dbReference type="Proteomes" id="UP001140087"/>
    </source>
</evidence>
<dbReference type="Proteomes" id="UP001140087">
    <property type="component" value="Unassembled WGS sequence"/>
</dbReference>
<feature type="non-terminal residue" evidence="1">
    <location>
        <position position="1069"/>
    </location>
</feature>
<reference evidence="1" key="1">
    <citation type="submission" date="2022-07" db="EMBL/GenBank/DDBJ databases">
        <title>Phylogenomic reconstructions and comparative analyses of Kickxellomycotina fungi.</title>
        <authorList>
            <person name="Reynolds N.K."/>
            <person name="Stajich J.E."/>
            <person name="Barry K."/>
            <person name="Grigoriev I.V."/>
            <person name="Crous P."/>
            <person name="Smith M.E."/>
        </authorList>
    </citation>
    <scope>NUCLEOTIDE SEQUENCE</scope>
    <source>
        <strain evidence="1">BCRC 34780</strain>
    </source>
</reference>
<organism evidence="1 2">
    <name type="scientific">Coemansia helicoidea</name>
    <dbReference type="NCBI Taxonomy" id="1286919"/>
    <lineage>
        <taxon>Eukaryota</taxon>
        <taxon>Fungi</taxon>
        <taxon>Fungi incertae sedis</taxon>
        <taxon>Zoopagomycota</taxon>
        <taxon>Kickxellomycotina</taxon>
        <taxon>Kickxellomycetes</taxon>
        <taxon>Kickxellales</taxon>
        <taxon>Kickxellaceae</taxon>
        <taxon>Coemansia</taxon>
    </lineage>
</organism>
<feature type="non-terminal residue" evidence="1">
    <location>
        <position position="1"/>
    </location>
</feature>
<dbReference type="EMBL" id="JANBUN010001351">
    <property type="protein sequence ID" value="KAJ2798496.1"/>
    <property type="molecule type" value="Genomic_DNA"/>
</dbReference>